<feature type="domain" description="C2H2-type" evidence="9">
    <location>
        <begin position="308"/>
        <end position="335"/>
    </location>
</feature>
<dbReference type="InterPro" id="IPR036236">
    <property type="entry name" value="Znf_C2H2_sf"/>
</dbReference>
<sequence length="918" mass="105155">MTNQDNYYLCRVCLSSSNDNQPIFSIEENSTKDKSVHDLSQKLWLCGGIEVAEDDGLPKHICIKCIVKVNAAHQLREQCQRADVKLRQLYGKAIKKADTLKDQYCQTEEHFSLVTKEENNYSFIRYHQGVASLPDEKSSETSSEKSRDKSRDKSSNVRILKESDDGNIKTSNEIILSDNDDDDDDDDDDNNKLERLTDEVADPVPVVKREAYRTRRLTMFKRVTSMENLKNHRERQRQYIKKNGNTKYDNGEKDVLLNVENVCNKVVRVSSATRSNLNLKCTQCNRCYSSKKSLERHILTTHNNEAKFQCQKCKKEFFQIDQLLQHGKLHRSNDKSKLVPCKICNKSFRKTDTMVRHLNVHKRVNPKEVFSILKEIRDRRKLENNVQSLEMNNRSVEDEHLDDRKADVGWPLDGHDNNGLDDGIAKLTSKHVSDTEDKITYFYTSSSESNSDNNKSDSFDGIPVYRCKHCIKCYRKETSLKRHLLKHEERKFVCNVCNMKFVRQDRLKSHRDRYGHDEDKDCSIPQKPPDDKLAIKLINSWIREELDSDNEGKGFPCEICGKSYDTKKSLLKHQTNTHEVQEENCCLNCGKECSCAIKCKGNRKNNEKEKNFTCLECNKSFEKEIKLQRHMRIHERTKEQQDSNFKRFLCHICSKTFRQNTGLMFHMRTHTGYKPHVCKYCGRGFTSNSNCINHERTHTGDRPFVCHFCSAAFAKSCTLKAHITTHTGEANYHCKTCGKSFRRLKYLKEHRFTHTGEKPYACKICGTAYSHSGSLFVHEKKCKAQYNNYQTMTSNQNTLNYGQQSEGNTIQYNTNTNTNTNPAVIAPIISTTTTTTTTTTTLPQSHINNVNSTLGSQANKTYIDSVQKMNAHAAAAAAAAATAAVVGTSSLHVHPSPDITDVASAVRNIAIIGQVFYS</sequence>
<feature type="domain" description="C2H2-type" evidence="9">
    <location>
        <begin position="339"/>
        <end position="366"/>
    </location>
</feature>
<feature type="domain" description="C2H2-type" evidence="9">
    <location>
        <begin position="732"/>
        <end position="759"/>
    </location>
</feature>
<reference evidence="12" key="1">
    <citation type="submission" date="2025-08" db="UniProtKB">
        <authorList>
            <consortium name="RefSeq"/>
        </authorList>
    </citation>
    <scope>IDENTIFICATION</scope>
    <source>
        <tissue evidence="12">Whole body</tissue>
    </source>
</reference>
<gene>
    <name evidence="12" type="primary">LOC107070203</name>
</gene>
<evidence type="ECO:0000256" key="8">
    <source>
        <dbReference type="SAM" id="MobiDB-lite"/>
    </source>
</evidence>
<feature type="domain" description="C2H2-type" evidence="9">
    <location>
        <begin position="492"/>
        <end position="521"/>
    </location>
</feature>
<keyword evidence="2" id="KW-0677">Repeat</keyword>
<dbReference type="PROSITE" id="PS00028">
    <property type="entry name" value="ZINC_FINGER_C2H2_1"/>
    <property type="match status" value="11"/>
</dbReference>
<dbReference type="Gene3D" id="3.30.160.60">
    <property type="entry name" value="Classic Zinc Finger"/>
    <property type="match status" value="9"/>
</dbReference>
<feature type="domain" description="C2H2-type" evidence="9">
    <location>
        <begin position="704"/>
        <end position="731"/>
    </location>
</feature>
<dbReference type="SMART" id="SM00868">
    <property type="entry name" value="zf-AD"/>
    <property type="match status" value="1"/>
</dbReference>
<dbReference type="SUPFAM" id="SSF57716">
    <property type="entry name" value="Glucocorticoid receptor-like (DNA-binding domain)"/>
    <property type="match status" value="1"/>
</dbReference>
<dbReference type="Pfam" id="PF00096">
    <property type="entry name" value="zf-C2H2"/>
    <property type="match status" value="5"/>
</dbReference>
<evidence type="ECO:0000313" key="11">
    <source>
        <dbReference type="Proteomes" id="UP000694924"/>
    </source>
</evidence>
<evidence type="ECO:0000256" key="1">
    <source>
        <dbReference type="ARBA" id="ARBA00022723"/>
    </source>
</evidence>
<dbReference type="InterPro" id="IPR013087">
    <property type="entry name" value="Znf_C2H2_type"/>
</dbReference>
<evidence type="ECO:0000256" key="4">
    <source>
        <dbReference type="ARBA" id="ARBA00022833"/>
    </source>
</evidence>
<keyword evidence="1 6" id="KW-0479">Metal-binding</keyword>
<dbReference type="Pfam" id="PF13912">
    <property type="entry name" value="zf-C2H2_6"/>
    <property type="match status" value="1"/>
</dbReference>
<dbReference type="Proteomes" id="UP000694924">
    <property type="component" value="Unplaced"/>
</dbReference>
<keyword evidence="4 6" id="KW-0862">Zinc</keyword>
<feature type="compositionally biased region" description="Acidic residues" evidence="8">
    <location>
        <begin position="178"/>
        <end position="189"/>
    </location>
</feature>
<dbReference type="Pfam" id="PF07776">
    <property type="entry name" value="zf-AD"/>
    <property type="match status" value="1"/>
</dbReference>
<evidence type="ECO:0000313" key="12">
    <source>
        <dbReference type="RefSeq" id="XP_015183662.1"/>
    </source>
</evidence>
<evidence type="ECO:0000256" key="5">
    <source>
        <dbReference type="PROSITE-ProRule" id="PRU00042"/>
    </source>
</evidence>
<evidence type="ECO:0000256" key="2">
    <source>
        <dbReference type="ARBA" id="ARBA00022737"/>
    </source>
</evidence>
<feature type="domain" description="C2H2-type" evidence="9">
    <location>
        <begin position="612"/>
        <end position="639"/>
    </location>
</feature>
<protein>
    <submittedName>
        <fullName evidence="12">Zinc finger protein 709-like</fullName>
    </submittedName>
</protein>
<evidence type="ECO:0000259" key="10">
    <source>
        <dbReference type="PROSITE" id="PS51915"/>
    </source>
</evidence>
<dbReference type="PROSITE" id="PS51915">
    <property type="entry name" value="ZAD"/>
    <property type="match status" value="1"/>
</dbReference>
<dbReference type="PANTHER" id="PTHR19818:SF163">
    <property type="entry name" value="C2H2-TYPE DOMAIN-CONTAINING PROTEIN"/>
    <property type="match status" value="1"/>
</dbReference>
<dbReference type="SUPFAM" id="SSF57667">
    <property type="entry name" value="beta-beta-alpha zinc fingers"/>
    <property type="match status" value="6"/>
</dbReference>
<proteinExistence type="predicted"/>
<dbReference type="RefSeq" id="XP_015183662.1">
    <property type="nucleotide sequence ID" value="XM_015328176.1"/>
</dbReference>
<evidence type="ECO:0000256" key="6">
    <source>
        <dbReference type="PROSITE-ProRule" id="PRU01263"/>
    </source>
</evidence>
<feature type="domain" description="C2H2-type" evidence="9">
    <location>
        <begin position="279"/>
        <end position="307"/>
    </location>
</feature>
<dbReference type="SMART" id="SM00355">
    <property type="entry name" value="ZnF_C2H2"/>
    <property type="match status" value="12"/>
</dbReference>
<feature type="coiled-coil region" evidence="7">
    <location>
        <begin position="372"/>
        <end position="399"/>
    </location>
</feature>
<name>A0ABM1ITX5_POLDO</name>
<dbReference type="InterPro" id="IPR012934">
    <property type="entry name" value="Znf_AD"/>
</dbReference>
<evidence type="ECO:0000256" key="3">
    <source>
        <dbReference type="ARBA" id="ARBA00022771"/>
    </source>
</evidence>
<evidence type="ECO:0000256" key="7">
    <source>
        <dbReference type="SAM" id="Coils"/>
    </source>
</evidence>
<keyword evidence="3 5" id="KW-0863">Zinc-finger</keyword>
<feature type="binding site" evidence="6">
    <location>
        <position position="65"/>
    </location>
    <ligand>
        <name>Zn(2+)</name>
        <dbReference type="ChEBI" id="CHEBI:29105"/>
    </ligand>
</feature>
<dbReference type="PANTHER" id="PTHR19818">
    <property type="entry name" value="ZINC FINGER PROTEIN ZIC AND GLI"/>
    <property type="match status" value="1"/>
</dbReference>
<feature type="domain" description="C2H2-type" evidence="9">
    <location>
        <begin position="465"/>
        <end position="492"/>
    </location>
</feature>
<feature type="binding site" evidence="6">
    <location>
        <position position="13"/>
    </location>
    <ligand>
        <name>Zn(2+)</name>
        <dbReference type="ChEBI" id="CHEBI:29105"/>
    </ligand>
</feature>
<feature type="domain" description="C2H2-type" evidence="9">
    <location>
        <begin position="555"/>
        <end position="583"/>
    </location>
</feature>
<dbReference type="GeneID" id="107070203"/>
<dbReference type="PROSITE" id="PS50157">
    <property type="entry name" value="ZINC_FINGER_C2H2_2"/>
    <property type="match status" value="11"/>
</dbReference>
<organism evidence="11 12">
    <name type="scientific">Polistes dominula</name>
    <name type="common">European paper wasp</name>
    <name type="synonym">Vespa dominula</name>
    <dbReference type="NCBI Taxonomy" id="743375"/>
    <lineage>
        <taxon>Eukaryota</taxon>
        <taxon>Metazoa</taxon>
        <taxon>Ecdysozoa</taxon>
        <taxon>Arthropoda</taxon>
        <taxon>Hexapoda</taxon>
        <taxon>Insecta</taxon>
        <taxon>Pterygota</taxon>
        <taxon>Neoptera</taxon>
        <taxon>Endopterygota</taxon>
        <taxon>Hymenoptera</taxon>
        <taxon>Apocrita</taxon>
        <taxon>Aculeata</taxon>
        <taxon>Vespoidea</taxon>
        <taxon>Vespidae</taxon>
        <taxon>Polistinae</taxon>
        <taxon>Polistini</taxon>
        <taxon>Polistes</taxon>
    </lineage>
</organism>
<keyword evidence="11" id="KW-1185">Reference proteome</keyword>
<accession>A0ABM1ITX5</accession>
<dbReference type="Gene3D" id="3.40.1800.20">
    <property type="match status" value="1"/>
</dbReference>
<keyword evidence="7" id="KW-0175">Coiled coil</keyword>
<feature type="domain" description="C2H2-type" evidence="9">
    <location>
        <begin position="648"/>
        <end position="675"/>
    </location>
</feature>
<feature type="compositionally biased region" description="Basic and acidic residues" evidence="8">
    <location>
        <begin position="134"/>
        <end position="167"/>
    </location>
</feature>
<feature type="domain" description="ZAD" evidence="10">
    <location>
        <begin position="8"/>
        <end position="89"/>
    </location>
</feature>
<dbReference type="InterPro" id="IPR050329">
    <property type="entry name" value="GLI_C2H2-zinc-finger"/>
</dbReference>
<feature type="region of interest" description="Disordered" evidence="8">
    <location>
        <begin position="132"/>
        <end position="193"/>
    </location>
</feature>
<feature type="binding site" evidence="6">
    <location>
        <position position="10"/>
    </location>
    <ligand>
        <name>Zn(2+)</name>
        <dbReference type="ChEBI" id="CHEBI:29105"/>
    </ligand>
</feature>
<feature type="binding site" evidence="6">
    <location>
        <position position="62"/>
    </location>
    <ligand>
        <name>Zn(2+)</name>
        <dbReference type="ChEBI" id="CHEBI:29105"/>
    </ligand>
</feature>
<feature type="domain" description="C2H2-type" evidence="9">
    <location>
        <begin position="676"/>
        <end position="703"/>
    </location>
</feature>
<evidence type="ECO:0000259" key="9">
    <source>
        <dbReference type="PROSITE" id="PS50157"/>
    </source>
</evidence>